<sequence>MGSLEGHLIPGSMFILGAVWWFIGEILQNNRNNADRARRRATLRGSSPFVQPVWYSCRGARLSKLPVEPIVKVIIAVLSVICELLEHDQTALFDDNGEFVAEHLDNYAHSAMYAFFGLSGVVDLVMWYALLPLPPKFDYLVMSLAFWFEGFLFFFHLHGRDELNVRLHTILYIVVFVTAGVFLLAVISDQLMQFMSFLKPYLLCLQGGWFYQAGFVLFGPDPWKNSPSNVEFLGIAFAVHALTWFVVHLIFHIACYRCFIKKPLLNERRLSEESSGEEVDSVMLEEL</sequence>
<proteinExistence type="inferred from homology"/>
<evidence type="ECO:0000256" key="2">
    <source>
        <dbReference type="ARBA" id="ARBA00006948"/>
    </source>
</evidence>
<dbReference type="Pfam" id="PF04819">
    <property type="entry name" value="DUF716"/>
    <property type="match status" value="1"/>
</dbReference>
<dbReference type="PANTHER" id="PTHR16007">
    <property type="entry name" value="EPIDIDYMAL MEMBRANE PROTEIN E9-RELATED"/>
    <property type="match status" value="1"/>
</dbReference>
<evidence type="ECO:0000256" key="5">
    <source>
        <dbReference type="ARBA" id="ARBA00023136"/>
    </source>
</evidence>
<comment type="subcellular location">
    <subcellularLocation>
        <location evidence="1">Membrane</location>
        <topology evidence="1">Multi-pass membrane protein</topology>
    </subcellularLocation>
</comment>
<feature type="transmembrane region" description="Helical" evidence="6">
    <location>
        <begin position="232"/>
        <end position="259"/>
    </location>
</feature>
<dbReference type="OrthoDB" id="5966340at2759"/>
<keyword evidence="3 6" id="KW-0812">Transmembrane</keyword>
<dbReference type="AlphaFoldDB" id="A0A9W9ZUK7"/>
<evidence type="ECO:0008006" key="9">
    <source>
        <dbReference type="Google" id="ProtNLM"/>
    </source>
</evidence>
<evidence type="ECO:0000313" key="8">
    <source>
        <dbReference type="Proteomes" id="UP001163046"/>
    </source>
</evidence>
<evidence type="ECO:0000256" key="1">
    <source>
        <dbReference type="ARBA" id="ARBA00004141"/>
    </source>
</evidence>
<keyword evidence="5 6" id="KW-0472">Membrane</keyword>
<keyword evidence="4 6" id="KW-1133">Transmembrane helix</keyword>
<feature type="transmembrane region" description="Helical" evidence="6">
    <location>
        <begin position="169"/>
        <end position="188"/>
    </location>
</feature>
<feature type="transmembrane region" description="Helical" evidence="6">
    <location>
        <begin position="137"/>
        <end position="157"/>
    </location>
</feature>
<dbReference type="EMBL" id="MU825873">
    <property type="protein sequence ID" value="KAJ7387454.1"/>
    <property type="molecule type" value="Genomic_DNA"/>
</dbReference>
<organism evidence="7 8">
    <name type="scientific">Desmophyllum pertusum</name>
    <dbReference type="NCBI Taxonomy" id="174260"/>
    <lineage>
        <taxon>Eukaryota</taxon>
        <taxon>Metazoa</taxon>
        <taxon>Cnidaria</taxon>
        <taxon>Anthozoa</taxon>
        <taxon>Hexacorallia</taxon>
        <taxon>Scleractinia</taxon>
        <taxon>Caryophylliina</taxon>
        <taxon>Caryophylliidae</taxon>
        <taxon>Desmophyllum</taxon>
    </lineage>
</organism>
<gene>
    <name evidence="7" type="primary">TMEM45A_1</name>
    <name evidence="7" type="ORF">OS493_000783</name>
</gene>
<keyword evidence="8" id="KW-1185">Reference proteome</keyword>
<dbReference type="InterPro" id="IPR042127">
    <property type="entry name" value="TMEM45"/>
</dbReference>
<evidence type="ECO:0000256" key="4">
    <source>
        <dbReference type="ARBA" id="ARBA00022989"/>
    </source>
</evidence>
<name>A0A9W9ZUK7_9CNID</name>
<feature type="transmembrane region" description="Helical" evidence="6">
    <location>
        <begin position="107"/>
        <end position="130"/>
    </location>
</feature>
<reference evidence="7" key="1">
    <citation type="submission" date="2023-01" db="EMBL/GenBank/DDBJ databases">
        <title>Genome assembly of the deep-sea coral Lophelia pertusa.</title>
        <authorList>
            <person name="Herrera S."/>
            <person name="Cordes E."/>
        </authorList>
    </citation>
    <scope>NUCLEOTIDE SEQUENCE</scope>
    <source>
        <strain evidence="7">USNM1676648</strain>
        <tissue evidence="7">Polyp</tissue>
    </source>
</reference>
<evidence type="ECO:0000256" key="3">
    <source>
        <dbReference type="ARBA" id="ARBA00022692"/>
    </source>
</evidence>
<evidence type="ECO:0000256" key="6">
    <source>
        <dbReference type="SAM" id="Phobius"/>
    </source>
</evidence>
<accession>A0A9W9ZUK7</accession>
<dbReference type="Proteomes" id="UP001163046">
    <property type="component" value="Unassembled WGS sequence"/>
</dbReference>
<evidence type="ECO:0000313" key="7">
    <source>
        <dbReference type="EMBL" id="KAJ7387454.1"/>
    </source>
</evidence>
<dbReference type="PANTHER" id="PTHR16007:SF15">
    <property type="entry name" value="TRANSMEMBRANE PROTEIN 45B"/>
    <property type="match status" value="1"/>
</dbReference>
<comment type="caution">
    <text evidence="7">The sequence shown here is derived from an EMBL/GenBank/DDBJ whole genome shotgun (WGS) entry which is preliminary data.</text>
</comment>
<protein>
    <recommendedName>
        <fullName evidence="9">Transmembrane protein 45B</fullName>
    </recommendedName>
</protein>
<dbReference type="InterPro" id="IPR006904">
    <property type="entry name" value="DUF716"/>
</dbReference>
<comment type="similarity">
    <text evidence="2">Belongs to the TMEM45 family.</text>
</comment>
<dbReference type="GO" id="GO:0016020">
    <property type="term" value="C:membrane"/>
    <property type="evidence" value="ECO:0007669"/>
    <property type="project" value="UniProtKB-SubCell"/>
</dbReference>
<feature type="transmembrane region" description="Helical" evidence="6">
    <location>
        <begin position="6"/>
        <end position="23"/>
    </location>
</feature>